<proteinExistence type="predicted"/>
<dbReference type="RefSeq" id="WP_216963268.1">
    <property type="nucleotide sequence ID" value="NZ_JAHOPB010000001.1"/>
</dbReference>
<comment type="caution">
    <text evidence="1">The sequence shown here is derived from an EMBL/GenBank/DDBJ whole genome shotgun (WGS) entry which is preliminary data.</text>
</comment>
<dbReference type="InterPro" id="IPR003787">
    <property type="entry name" value="Sulphur_relay_DsrE/F-like"/>
</dbReference>
<gene>
    <name evidence="1" type="ORF">KQ910_17970</name>
</gene>
<evidence type="ECO:0000313" key="1">
    <source>
        <dbReference type="EMBL" id="MBU8875666.1"/>
    </source>
</evidence>
<sequence>MAEAAKKKLKIMIQGYWGSNEPTKAGFPFDHGIILAEAGHEVQIFLIAEAVSLFRRATAETVVPVGWPPLSQVMDKAVASGIQLYACHSCSNARGITEADLVPYKAKWGGPPVLVELVEWADKIMTL</sequence>
<dbReference type="Pfam" id="PF02635">
    <property type="entry name" value="DsrE"/>
    <property type="match status" value="1"/>
</dbReference>
<accession>A0ABS6IM51</accession>
<reference evidence="1 2" key="1">
    <citation type="submission" date="2021-06" db="EMBL/GenBank/DDBJ databases">
        <authorList>
            <person name="Lee D.H."/>
        </authorList>
    </citation>
    <scope>NUCLEOTIDE SEQUENCE [LARGE SCALE GENOMIC DNA]</scope>
    <source>
        <strain evidence="1 2">MMS21-HV4-11</strain>
    </source>
</reference>
<keyword evidence="2" id="KW-1185">Reference proteome</keyword>
<dbReference type="EMBL" id="JAHOPB010000001">
    <property type="protein sequence ID" value="MBU8875666.1"/>
    <property type="molecule type" value="Genomic_DNA"/>
</dbReference>
<protein>
    <submittedName>
        <fullName evidence="1">DsrE family protein</fullName>
    </submittedName>
</protein>
<name>A0ABS6IM51_9HYPH</name>
<evidence type="ECO:0000313" key="2">
    <source>
        <dbReference type="Proteomes" id="UP000727907"/>
    </source>
</evidence>
<dbReference type="Proteomes" id="UP000727907">
    <property type="component" value="Unassembled WGS sequence"/>
</dbReference>
<organism evidence="1 2">
    <name type="scientific">Reyranella humidisoli</name>
    <dbReference type="NCBI Taxonomy" id="2849149"/>
    <lineage>
        <taxon>Bacteria</taxon>
        <taxon>Pseudomonadati</taxon>
        <taxon>Pseudomonadota</taxon>
        <taxon>Alphaproteobacteria</taxon>
        <taxon>Hyphomicrobiales</taxon>
        <taxon>Reyranellaceae</taxon>
        <taxon>Reyranella</taxon>
    </lineage>
</organism>